<evidence type="ECO:0000256" key="3">
    <source>
        <dbReference type="ARBA" id="ARBA00022801"/>
    </source>
</evidence>
<dbReference type="InterPro" id="IPR027065">
    <property type="entry name" value="Lon_Prtase"/>
</dbReference>
<reference evidence="10 11" key="1">
    <citation type="journal article" date="2015" name="Sci. Rep.">
        <title>Genome of the facultative scuticociliatosis pathogen Pseudocohnilembus persalinus provides insight into its virulence through horizontal gene transfer.</title>
        <authorList>
            <person name="Xiong J."/>
            <person name="Wang G."/>
            <person name="Cheng J."/>
            <person name="Tian M."/>
            <person name="Pan X."/>
            <person name="Warren A."/>
            <person name="Jiang C."/>
            <person name="Yuan D."/>
            <person name="Miao W."/>
        </authorList>
    </citation>
    <scope>NUCLEOTIDE SEQUENCE [LARGE SCALE GENOMIC DNA]</scope>
    <source>
        <strain evidence="10">36N120E</strain>
    </source>
</reference>
<dbReference type="PANTHER" id="PTHR43718">
    <property type="entry name" value="LON PROTEASE"/>
    <property type="match status" value="1"/>
</dbReference>
<dbReference type="PRINTS" id="PR00830">
    <property type="entry name" value="ENDOLAPTASE"/>
</dbReference>
<keyword evidence="10" id="KW-0687">Ribonucleoprotein</keyword>
<keyword evidence="7" id="KW-0175">Coiled coil</keyword>
<dbReference type="Pfam" id="PF05362">
    <property type="entry name" value="Lon_C"/>
    <property type="match status" value="1"/>
</dbReference>
<evidence type="ECO:0000256" key="2">
    <source>
        <dbReference type="ARBA" id="ARBA00022741"/>
    </source>
</evidence>
<keyword evidence="11" id="KW-1185">Reference proteome</keyword>
<dbReference type="Proteomes" id="UP000054937">
    <property type="component" value="Unassembled WGS sequence"/>
</dbReference>
<proteinExistence type="inferred from homology"/>
<evidence type="ECO:0000256" key="7">
    <source>
        <dbReference type="SAM" id="Coils"/>
    </source>
</evidence>
<feature type="compositionally biased region" description="Low complexity" evidence="8">
    <location>
        <begin position="30"/>
        <end position="64"/>
    </location>
</feature>
<gene>
    <name evidence="10" type="ORF">PPERSA_05743</name>
</gene>
<dbReference type="SUPFAM" id="SSF54211">
    <property type="entry name" value="Ribosomal protein S5 domain 2-like"/>
    <property type="match status" value="1"/>
</dbReference>
<dbReference type="GO" id="GO:0003697">
    <property type="term" value="F:single-stranded DNA binding"/>
    <property type="evidence" value="ECO:0007669"/>
    <property type="project" value="TreeGrafter"/>
</dbReference>
<keyword evidence="4 6" id="KW-0720">Serine protease</keyword>
<dbReference type="GO" id="GO:0051131">
    <property type="term" value="P:chaperone-mediated protein complex assembly"/>
    <property type="evidence" value="ECO:0007669"/>
    <property type="project" value="TreeGrafter"/>
</dbReference>
<evidence type="ECO:0000256" key="6">
    <source>
        <dbReference type="PROSITE-ProRule" id="PRU01122"/>
    </source>
</evidence>
<feature type="domain" description="Lon proteolytic" evidence="9">
    <location>
        <begin position="838"/>
        <end position="975"/>
    </location>
</feature>
<evidence type="ECO:0000256" key="4">
    <source>
        <dbReference type="ARBA" id="ARBA00022825"/>
    </source>
</evidence>
<feature type="active site" evidence="6">
    <location>
        <position position="927"/>
    </location>
</feature>
<dbReference type="AlphaFoldDB" id="A0A0V0QIS0"/>
<feature type="region of interest" description="Disordered" evidence="8">
    <location>
        <begin position="161"/>
        <end position="184"/>
    </location>
</feature>
<dbReference type="InterPro" id="IPR008269">
    <property type="entry name" value="Lon_proteolytic"/>
</dbReference>
<dbReference type="GO" id="GO:0005840">
    <property type="term" value="C:ribosome"/>
    <property type="evidence" value="ECO:0007669"/>
    <property type="project" value="UniProtKB-KW"/>
</dbReference>
<comment type="caution">
    <text evidence="10">The sequence shown here is derived from an EMBL/GenBank/DDBJ whole genome shotgun (WGS) entry which is preliminary data.</text>
</comment>
<evidence type="ECO:0000313" key="10">
    <source>
        <dbReference type="EMBL" id="KRX01904.1"/>
    </source>
</evidence>
<evidence type="ECO:0000256" key="5">
    <source>
        <dbReference type="ARBA" id="ARBA00022840"/>
    </source>
</evidence>
<organism evidence="10 11">
    <name type="scientific">Pseudocohnilembus persalinus</name>
    <name type="common">Ciliate</name>
    <dbReference type="NCBI Taxonomy" id="266149"/>
    <lineage>
        <taxon>Eukaryota</taxon>
        <taxon>Sar</taxon>
        <taxon>Alveolata</taxon>
        <taxon>Ciliophora</taxon>
        <taxon>Intramacronucleata</taxon>
        <taxon>Oligohymenophorea</taxon>
        <taxon>Scuticociliatia</taxon>
        <taxon>Philasterida</taxon>
        <taxon>Pseudocohnilembidae</taxon>
        <taxon>Pseudocohnilembus</taxon>
    </lineage>
</organism>
<feature type="compositionally biased region" description="Low complexity" evidence="8">
    <location>
        <begin position="384"/>
        <end position="395"/>
    </location>
</feature>
<dbReference type="InterPro" id="IPR027417">
    <property type="entry name" value="P-loop_NTPase"/>
</dbReference>
<evidence type="ECO:0000256" key="1">
    <source>
        <dbReference type="ARBA" id="ARBA00022670"/>
    </source>
</evidence>
<dbReference type="GO" id="GO:0005759">
    <property type="term" value="C:mitochondrial matrix"/>
    <property type="evidence" value="ECO:0007669"/>
    <property type="project" value="TreeGrafter"/>
</dbReference>
<dbReference type="SUPFAM" id="SSF52540">
    <property type="entry name" value="P-loop containing nucleoside triphosphate hydrolases"/>
    <property type="match status" value="1"/>
</dbReference>
<dbReference type="GO" id="GO:0016887">
    <property type="term" value="F:ATP hydrolysis activity"/>
    <property type="evidence" value="ECO:0007669"/>
    <property type="project" value="InterPro"/>
</dbReference>
<dbReference type="Gene3D" id="3.40.50.300">
    <property type="entry name" value="P-loop containing nucleotide triphosphate hydrolases"/>
    <property type="match status" value="1"/>
</dbReference>
<feature type="compositionally biased region" description="Basic and acidic residues" evidence="8">
    <location>
        <begin position="758"/>
        <end position="769"/>
    </location>
</feature>
<dbReference type="GO" id="GO:0004176">
    <property type="term" value="F:ATP-dependent peptidase activity"/>
    <property type="evidence" value="ECO:0007669"/>
    <property type="project" value="UniProtKB-UniRule"/>
</dbReference>
<dbReference type="InterPro" id="IPR020568">
    <property type="entry name" value="Ribosomal_Su5_D2-typ_SF"/>
</dbReference>
<keyword evidence="10" id="KW-0689">Ribosomal protein</keyword>
<dbReference type="Gene3D" id="1.20.5.5270">
    <property type="match status" value="1"/>
</dbReference>
<dbReference type="InterPro" id="IPR014721">
    <property type="entry name" value="Ribsml_uS5_D2-typ_fold_subgr"/>
</dbReference>
<keyword evidence="2" id="KW-0547">Nucleotide-binding</keyword>
<feature type="active site" evidence="6">
    <location>
        <position position="970"/>
    </location>
</feature>
<feature type="region of interest" description="Disordered" evidence="8">
    <location>
        <begin position="730"/>
        <end position="780"/>
    </location>
</feature>
<dbReference type="Gene3D" id="1.10.8.60">
    <property type="match status" value="1"/>
</dbReference>
<dbReference type="GO" id="GO:0007005">
    <property type="term" value="P:mitochondrion organization"/>
    <property type="evidence" value="ECO:0007669"/>
    <property type="project" value="TreeGrafter"/>
</dbReference>
<accession>A0A0V0QIS0</accession>
<comment type="similarity">
    <text evidence="6">Belongs to the peptidase S16 family.</text>
</comment>
<dbReference type="OMA" id="RKHATNI"/>
<dbReference type="PANTHER" id="PTHR43718:SF2">
    <property type="entry name" value="LON PROTEASE HOMOLOG, MITOCHONDRIAL"/>
    <property type="match status" value="1"/>
</dbReference>
<dbReference type="OrthoDB" id="2411602at2759"/>
<dbReference type="GO" id="GO:0004252">
    <property type="term" value="F:serine-type endopeptidase activity"/>
    <property type="evidence" value="ECO:0007669"/>
    <property type="project" value="UniProtKB-UniRule"/>
</dbReference>
<dbReference type="InterPro" id="IPR054594">
    <property type="entry name" value="Lon_lid"/>
</dbReference>
<dbReference type="GO" id="GO:0005524">
    <property type="term" value="F:ATP binding"/>
    <property type="evidence" value="ECO:0007669"/>
    <property type="project" value="UniProtKB-KW"/>
</dbReference>
<dbReference type="Pfam" id="PF00004">
    <property type="entry name" value="AAA"/>
    <property type="match status" value="1"/>
</dbReference>
<dbReference type="PROSITE" id="PS51786">
    <property type="entry name" value="LON_PROTEOLYTIC"/>
    <property type="match status" value="1"/>
</dbReference>
<dbReference type="SMART" id="SM00382">
    <property type="entry name" value="AAA"/>
    <property type="match status" value="1"/>
</dbReference>
<dbReference type="Gene3D" id="3.30.230.10">
    <property type="match status" value="1"/>
</dbReference>
<dbReference type="EMBL" id="LDAU01000161">
    <property type="protein sequence ID" value="KRX01904.1"/>
    <property type="molecule type" value="Genomic_DNA"/>
</dbReference>
<keyword evidence="1 6" id="KW-0645">Protease</keyword>
<protein>
    <submittedName>
        <fullName evidence="10">Ribosomal protein S5 domain 2-type fold</fullName>
    </submittedName>
</protein>
<feature type="coiled-coil region" evidence="7">
    <location>
        <begin position="322"/>
        <end position="349"/>
    </location>
</feature>
<dbReference type="InterPro" id="IPR003959">
    <property type="entry name" value="ATPase_AAA_core"/>
</dbReference>
<evidence type="ECO:0000259" key="9">
    <source>
        <dbReference type="PROSITE" id="PS51786"/>
    </source>
</evidence>
<keyword evidence="5" id="KW-0067">ATP-binding</keyword>
<dbReference type="GO" id="GO:0006515">
    <property type="term" value="P:protein quality control for misfolded or incompletely synthesized proteins"/>
    <property type="evidence" value="ECO:0007669"/>
    <property type="project" value="TreeGrafter"/>
</dbReference>
<sequence length="975" mass="112074">MSNQIASQQEQELVQKHLASQNLVFLDGSNQNNKINDNQSNNNSKNNQNMPPNNNDNNDDQNNNDNKHKNKYLTNELKAIPLRNYVCELTEEEQKLEKKKHILFSSQQPILPYNSVPCQLRTGNLQEIDNPLSYFLLNEEGQIYQVGQELENQVATNLKKSIKGSQKESEEDQNDTETQKNWAAADTNGQSLNMKITPKKMSHRVKIAEIIVNDSGIYALTIPYKDIKHSPNLENFNLEPEFELIKSSIRNIKKSVSYEKIDIFQDFDIDRMNFREFSIDQLDQVIFQTIHHIQKLYTRYMKENINILIQSLIESRSVLTRVQLLRHHLESLEDVLEIVNNNFKVADENLIRMHAQARARMSMEYIRQAYFAGQKESSFTNPNSYSQGQQGSQYSAPQNSHQAIVKKFEDQLTLIEDLSSREKIQKEIQRFSMLDKNSSEYNKVHTYLDEVFSIPWNKYSEPYWDINFAKEKLDEQLFGLERVKQRIIEMIAVNQLKNTNSKQTKGFIILLNGPPGIGKTSIAKAVASALKREYRFISFAGVQDPYFIKGHRRTYVDSQPGVFVKELIKSSTMNPIFILDEIDKISRNSMGADPYYSLLEILNPDENHNFVDHYLDIKTDFSNVIFILTANEVLHMLEPLKNRLELIELPAYIEEEKLQIGKKFLIPKVLESSGVNPKLIKYNDQSLATIITNWCYYESGVREFKRCFETICRKFAVEILSKHPSLLPSKQPEAEEINIQSDKSDQAEKIQQSGNEEASFKESQSKEQQNEQVLNQNKDEEKKSDLYEFNKILTDEKIEELKIQPLDFTDPENHFQLLKKYLQTPPHDVELEKRSKLNFPPGTVNILTVSGFVGHALTVECVYDNTQLDKKGQFNSSGNLKTVLKESLQIAKINAYKYLSEEQIKKANDMNYHIHFMQGAVAKDGPSAGTAITTAFLSLILNKSVPSHIGMTGEISLNGEVCKIGGLQSKLIGNT</sequence>
<evidence type="ECO:0000313" key="11">
    <source>
        <dbReference type="Proteomes" id="UP000054937"/>
    </source>
</evidence>
<evidence type="ECO:0000256" key="8">
    <source>
        <dbReference type="SAM" id="MobiDB-lite"/>
    </source>
</evidence>
<feature type="region of interest" description="Disordered" evidence="8">
    <location>
        <begin position="28"/>
        <end position="69"/>
    </location>
</feature>
<name>A0A0V0QIS0_PSEPJ</name>
<keyword evidence="3 6" id="KW-0378">Hydrolase</keyword>
<feature type="region of interest" description="Disordered" evidence="8">
    <location>
        <begin position="376"/>
        <end position="396"/>
    </location>
</feature>
<dbReference type="InParanoid" id="A0A0V0QIS0"/>
<dbReference type="Pfam" id="PF22667">
    <property type="entry name" value="Lon_lid"/>
    <property type="match status" value="1"/>
</dbReference>
<dbReference type="InterPro" id="IPR003593">
    <property type="entry name" value="AAA+_ATPase"/>
</dbReference>